<dbReference type="InterPro" id="IPR000394">
    <property type="entry name" value="RNA_pol_sigma_54"/>
</dbReference>
<dbReference type="Proteomes" id="UP000245998">
    <property type="component" value="Unassembled WGS sequence"/>
</dbReference>
<keyword evidence="7" id="KW-0238">DNA-binding</keyword>
<keyword evidence="12" id="KW-1185">Reference proteome</keyword>
<feature type="domain" description="RNA polymerase sigma factor 54 core-binding" evidence="10">
    <location>
        <begin position="86"/>
        <end position="269"/>
    </location>
</feature>
<evidence type="ECO:0000256" key="7">
    <source>
        <dbReference type="ARBA" id="ARBA00023125"/>
    </source>
</evidence>
<dbReference type="NCBIfam" id="TIGR02395">
    <property type="entry name" value="rpoN_sigma"/>
    <property type="match status" value="1"/>
</dbReference>
<reference evidence="11 12" key="1">
    <citation type="submission" date="2018-04" db="EMBL/GenBank/DDBJ databases">
        <title>Camelliibacillus theae gen. nov., sp. nov., isolated from Pu'er tea.</title>
        <authorList>
            <person name="Niu L."/>
        </authorList>
    </citation>
    <scope>NUCLEOTIDE SEQUENCE [LARGE SCALE GENOMIC DNA]</scope>
    <source>
        <strain evidence="11 12">T8</strain>
    </source>
</reference>
<dbReference type="InterPro" id="IPR038709">
    <property type="entry name" value="RpoN_core-bd_sf"/>
</dbReference>
<dbReference type="Pfam" id="PF00309">
    <property type="entry name" value="Sigma54_AID"/>
    <property type="match status" value="1"/>
</dbReference>
<dbReference type="GO" id="GO:0001216">
    <property type="term" value="F:DNA-binding transcription activator activity"/>
    <property type="evidence" value="ECO:0007669"/>
    <property type="project" value="InterPro"/>
</dbReference>
<dbReference type="PROSITE" id="PS00717">
    <property type="entry name" value="SIGMA54_1"/>
    <property type="match status" value="1"/>
</dbReference>
<dbReference type="GO" id="GO:0016779">
    <property type="term" value="F:nucleotidyltransferase activity"/>
    <property type="evidence" value="ECO:0007669"/>
    <property type="project" value="UniProtKB-KW"/>
</dbReference>
<evidence type="ECO:0000256" key="2">
    <source>
        <dbReference type="ARBA" id="ARBA00022478"/>
    </source>
</evidence>
<evidence type="ECO:0000256" key="6">
    <source>
        <dbReference type="ARBA" id="ARBA00023082"/>
    </source>
</evidence>
<dbReference type="Gene3D" id="1.10.10.60">
    <property type="entry name" value="Homeodomain-like"/>
    <property type="match status" value="1"/>
</dbReference>
<dbReference type="PANTHER" id="PTHR32248:SF4">
    <property type="entry name" value="RNA POLYMERASE SIGMA-54 FACTOR"/>
    <property type="match status" value="1"/>
</dbReference>
<dbReference type="PANTHER" id="PTHR32248">
    <property type="entry name" value="RNA POLYMERASE SIGMA-54 FACTOR"/>
    <property type="match status" value="1"/>
</dbReference>
<evidence type="ECO:0000313" key="12">
    <source>
        <dbReference type="Proteomes" id="UP000245998"/>
    </source>
</evidence>
<keyword evidence="2" id="KW-0240">DNA-directed RNA polymerase</keyword>
<evidence type="ECO:0000313" key="11">
    <source>
        <dbReference type="EMBL" id="PWA12575.1"/>
    </source>
</evidence>
<dbReference type="GO" id="GO:0000428">
    <property type="term" value="C:DNA-directed RNA polymerase complex"/>
    <property type="evidence" value="ECO:0007669"/>
    <property type="project" value="UniProtKB-KW"/>
</dbReference>
<dbReference type="Pfam" id="PF04552">
    <property type="entry name" value="Sigma54_DBD"/>
    <property type="match status" value="1"/>
</dbReference>
<name>A0A2U1K5P7_9BACI</name>
<keyword evidence="6" id="KW-0731">Sigma factor</keyword>
<sequence length="443" mass="51252">MELGLFQKQTTKLIMTTELRQAIAILQYSAVELTDFLKEEALENPLIELKENKNWQEDGFRSTTYSREYSPSQSDEEQDSPIDYVHVKEENIQSVLLEQLRDLSFPESERKILAFLIENINEAGYLVISLEEAARFLGKSEEDVYKAFKYFQLFEPIGIGARSLQECLLWQLEELEERSFLTEKIVENDLELLAEKKWNDIAAKYNVSLKEVQASADLVLSLNPKPGAALGEGKPRYLFPDITVEKVEGEYLVTLNDYMLPTIHLNRQYQYMLSQAGKTEAEQYMNEKYSRVMWLIRSIEQRRMTLLRLSEAIVKHQKEFLEKGVLHLKPMTLKEIADEIDVHESTVSRAVKHKVIQTPKGIYELKDFFTSKVESADGEGASSRAVKHVMQTLIDGEDKYKPLSDQKIVDLLKGEGIKISRRTVAKYREEMNIPSSSKRKRFQ</sequence>
<dbReference type="PRINTS" id="PR00045">
    <property type="entry name" value="SIGMA54FCT"/>
</dbReference>
<dbReference type="InterPro" id="IPR007634">
    <property type="entry name" value="RNA_pol_sigma_54_DNA-bd"/>
</dbReference>
<accession>A0A2U1K5P7</accession>
<evidence type="ECO:0000256" key="3">
    <source>
        <dbReference type="ARBA" id="ARBA00022679"/>
    </source>
</evidence>
<dbReference type="Gene3D" id="1.10.10.1330">
    <property type="entry name" value="RNA polymerase sigma-54 factor, core-binding domain"/>
    <property type="match status" value="1"/>
</dbReference>
<dbReference type="InterPro" id="IPR007046">
    <property type="entry name" value="RNA_pol_sigma_54_core-bd"/>
</dbReference>
<dbReference type="RefSeq" id="WP_116553779.1">
    <property type="nucleotide sequence ID" value="NZ_QCZG01000007.1"/>
</dbReference>
<evidence type="ECO:0000256" key="4">
    <source>
        <dbReference type="ARBA" id="ARBA00022695"/>
    </source>
</evidence>
<protein>
    <submittedName>
        <fullName evidence="11">RNA polymerase sigma-54 factor</fullName>
    </submittedName>
</protein>
<dbReference type="EMBL" id="QCZG01000007">
    <property type="protein sequence ID" value="PWA12575.1"/>
    <property type="molecule type" value="Genomic_DNA"/>
</dbReference>
<keyword evidence="5" id="KW-0805">Transcription regulation</keyword>
<dbReference type="GO" id="GO:0016987">
    <property type="term" value="F:sigma factor activity"/>
    <property type="evidence" value="ECO:0007669"/>
    <property type="project" value="UniProtKB-KW"/>
</dbReference>
<evidence type="ECO:0000256" key="8">
    <source>
        <dbReference type="ARBA" id="ARBA00023163"/>
    </source>
</evidence>
<dbReference type="PROSITE" id="PS50044">
    <property type="entry name" value="SIGMA54_3"/>
    <property type="match status" value="1"/>
</dbReference>
<dbReference type="AlphaFoldDB" id="A0A2U1K5P7"/>
<dbReference type="OrthoDB" id="9814402at2"/>
<keyword evidence="4" id="KW-0548">Nucleotidyltransferase</keyword>
<keyword evidence="8" id="KW-0804">Transcription</keyword>
<comment type="similarity">
    <text evidence="1">Belongs to the sigma-54 factor family.</text>
</comment>
<evidence type="ECO:0000256" key="1">
    <source>
        <dbReference type="ARBA" id="ARBA00008798"/>
    </source>
</evidence>
<evidence type="ECO:0000259" key="9">
    <source>
        <dbReference type="Pfam" id="PF04552"/>
    </source>
</evidence>
<organism evidence="11 12">
    <name type="scientific">Pueribacillus theae</name>
    <dbReference type="NCBI Taxonomy" id="2171751"/>
    <lineage>
        <taxon>Bacteria</taxon>
        <taxon>Bacillati</taxon>
        <taxon>Bacillota</taxon>
        <taxon>Bacilli</taxon>
        <taxon>Bacillales</taxon>
        <taxon>Bacillaceae</taxon>
        <taxon>Pueribacillus</taxon>
    </lineage>
</organism>
<dbReference type="GO" id="GO:0003677">
    <property type="term" value="F:DNA binding"/>
    <property type="evidence" value="ECO:0007669"/>
    <property type="project" value="UniProtKB-KW"/>
</dbReference>
<dbReference type="Pfam" id="PF04963">
    <property type="entry name" value="Sigma54_CBD"/>
    <property type="match status" value="1"/>
</dbReference>
<evidence type="ECO:0000259" key="10">
    <source>
        <dbReference type="Pfam" id="PF04963"/>
    </source>
</evidence>
<feature type="domain" description="RNA polymerase sigma factor 54 DNA-binding" evidence="9">
    <location>
        <begin position="283"/>
        <end position="441"/>
    </location>
</feature>
<comment type="caution">
    <text evidence="11">The sequence shown here is derived from an EMBL/GenBank/DDBJ whole genome shotgun (WGS) entry which is preliminary data.</text>
</comment>
<dbReference type="PROSITE" id="PS00718">
    <property type="entry name" value="SIGMA54_2"/>
    <property type="match status" value="1"/>
</dbReference>
<dbReference type="PIRSF" id="PIRSF000774">
    <property type="entry name" value="RpoN"/>
    <property type="match status" value="1"/>
</dbReference>
<gene>
    <name evidence="11" type="primary">rpoN</name>
    <name evidence="11" type="ORF">DCC39_04955</name>
</gene>
<keyword evidence="3" id="KW-0808">Transferase</keyword>
<proteinExistence type="inferred from homology"/>
<evidence type="ECO:0000256" key="5">
    <source>
        <dbReference type="ARBA" id="ARBA00023015"/>
    </source>
</evidence>
<dbReference type="GO" id="GO:0006352">
    <property type="term" value="P:DNA-templated transcription initiation"/>
    <property type="evidence" value="ECO:0007669"/>
    <property type="project" value="InterPro"/>
</dbReference>